<sequence>MNQAQQAPSHLGFLFSQPSSSSSSHQMQAHTNPQANPNLLYAHQPAPSPNPNPAPNQPPSRASIRAHKLHLAELELAREEADAFHQLSSHHFQVLVRTFEGVKMEFADLDGMSLSGLFLSFSSLSFAFAPPSVSQTAKVS</sequence>
<gene>
    <name evidence="2" type="ORF">D9613_009633</name>
</gene>
<proteinExistence type="predicted"/>
<feature type="compositionally biased region" description="Pro residues" evidence="1">
    <location>
        <begin position="46"/>
        <end position="58"/>
    </location>
</feature>
<feature type="region of interest" description="Disordered" evidence="1">
    <location>
        <begin position="1"/>
        <end position="64"/>
    </location>
</feature>
<evidence type="ECO:0000256" key="1">
    <source>
        <dbReference type="SAM" id="MobiDB-lite"/>
    </source>
</evidence>
<evidence type="ECO:0000313" key="2">
    <source>
        <dbReference type="EMBL" id="KAF4622526.1"/>
    </source>
</evidence>
<protein>
    <submittedName>
        <fullName evidence="2">Uncharacterized protein</fullName>
    </submittedName>
</protein>
<dbReference type="Proteomes" id="UP000521872">
    <property type="component" value="Unassembled WGS sequence"/>
</dbReference>
<feature type="compositionally biased region" description="Polar residues" evidence="1">
    <location>
        <begin position="25"/>
        <end position="37"/>
    </location>
</feature>
<accession>A0A8H4VTU7</accession>
<keyword evidence="3" id="KW-1185">Reference proteome</keyword>
<name>A0A8H4VTU7_9AGAR</name>
<comment type="caution">
    <text evidence="2">The sequence shown here is derived from an EMBL/GenBank/DDBJ whole genome shotgun (WGS) entry which is preliminary data.</text>
</comment>
<organism evidence="2 3">
    <name type="scientific">Agrocybe pediades</name>
    <dbReference type="NCBI Taxonomy" id="84607"/>
    <lineage>
        <taxon>Eukaryota</taxon>
        <taxon>Fungi</taxon>
        <taxon>Dikarya</taxon>
        <taxon>Basidiomycota</taxon>
        <taxon>Agaricomycotina</taxon>
        <taxon>Agaricomycetes</taxon>
        <taxon>Agaricomycetidae</taxon>
        <taxon>Agaricales</taxon>
        <taxon>Agaricineae</taxon>
        <taxon>Strophariaceae</taxon>
        <taxon>Agrocybe</taxon>
    </lineage>
</organism>
<dbReference type="EMBL" id="JAACJL010000002">
    <property type="protein sequence ID" value="KAF4622526.1"/>
    <property type="molecule type" value="Genomic_DNA"/>
</dbReference>
<evidence type="ECO:0000313" key="3">
    <source>
        <dbReference type="Proteomes" id="UP000521872"/>
    </source>
</evidence>
<reference evidence="2 3" key="1">
    <citation type="submission" date="2019-12" db="EMBL/GenBank/DDBJ databases">
        <authorList>
            <person name="Floudas D."/>
            <person name="Bentzer J."/>
            <person name="Ahren D."/>
            <person name="Johansson T."/>
            <person name="Persson P."/>
            <person name="Tunlid A."/>
        </authorList>
    </citation>
    <scope>NUCLEOTIDE SEQUENCE [LARGE SCALE GENOMIC DNA]</scope>
    <source>
        <strain evidence="2 3">CBS 102.39</strain>
    </source>
</reference>
<dbReference type="AlphaFoldDB" id="A0A8H4VTU7"/>